<evidence type="ECO:0000313" key="1">
    <source>
        <dbReference type="EMBL" id="NRS92938.1"/>
    </source>
</evidence>
<evidence type="ECO:0000313" key="2">
    <source>
        <dbReference type="Proteomes" id="UP000610746"/>
    </source>
</evidence>
<gene>
    <name evidence="1" type="ORF">HNQ03_002022</name>
</gene>
<dbReference type="EMBL" id="JABSNO010000014">
    <property type="protein sequence ID" value="NRS92938.1"/>
    <property type="molecule type" value="Genomic_DNA"/>
</dbReference>
<name>A0A8J8G7J1_9FLAO</name>
<comment type="caution">
    <text evidence="1">The sequence shown here is derived from an EMBL/GenBank/DDBJ whole genome shotgun (WGS) entry which is preliminary data.</text>
</comment>
<reference evidence="1" key="1">
    <citation type="submission" date="2020-05" db="EMBL/GenBank/DDBJ databases">
        <title>Genomic Encyclopedia of Type Strains, Phase IV (KMG-V): Genome sequencing to study the core and pangenomes of soil and plant-associated prokaryotes.</title>
        <authorList>
            <person name="Whitman W."/>
        </authorList>
    </citation>
    <scope>NUCLEOTIDE SEQUENCE</scope>
    <source>
        <strain evidence="1">16F</strain>
    </source>
</reference>
<organism evidence="1 2">
    <name type="scientific">Frigoriflavimonas asaccharolytica</name>
    <dbReference type="NCBI Taxonomy" id="2735899"/>
    <lineage>
        <taxon>Bacteria</taxon>
        <taxon>Pseudomonadati</taxon>
        <taxon>Bacteroidota</taxon>
        <taxon>Flavobacteriia</taxon>
        <taxon>Flavobacteriales</taxon>
        <taxon>Weeksellaceae</taxon>
        <taxon>Frigoriflavimonas</taxon>
    </lineage>
</organism>
<accession>A0A8J8G7J1</accession>
<sequence>MKKSIILVMNILINSCKKTTELIDKKESIPLSVVEEMQLKMHKILCKTCHSYEQRSEFLDQAIGKIFNQENPHKQVELSDEKKLVIIKELKNL</sequence>
<keyword evidence="2" id="KW-1185">Reference proteome</keyword>
<dbReference type="RefSeq" id="WP_173779526.1">
    <property type="nucleotide sequence ID" value="NZ_JABSNO010000014.1"/>
</dbReference>
<proteinExistence type="predicted"/>
<dbReference type="AlphaFoldDB" id="A0A8J8G7J1"/>
<dbReference type="Proteomes" id="UP000610746">
    <property type="component" value="Unassembled WGS sequence"/>
</dbReference>
<protein>
    <submittedName>
        <fullName evidence="1">Chromosome condensin MukBEF MukE localization factor</fullName>
    </submittedName>
</protein>